<dbReference type="EMBL" id="JAIWYP010000002">
    <property type="protein sequence ID" value="KAH3871173.1"/>
    <property type="molecule type" value="Genomic_DNA"/>
</dbReference>
<gene>
    <name evidence="1" type="ORF">DPMN_034367</name>
</gene>
<reference evidence="1" key="1">
    <citation type="journal article" date="2019" name="bioRxiv">
        <title>The Genome of the Zebra Mussel, Dreissena polymorpha: A Resource for Invasive Species Research.</title>
        <authorList>
            <person name="McCartney M.A."/>
            <person name="Auch B."/>
            <person name="Kono T."/>
            <person name="Mallez S."/>
            <person name="Zhang Y."/>
            <person name="Obille A."/>
            <person name="Becker A."/>
            <person name="Abrahante J.E."/>
            <person name="Garbe J."/>
            <person name="Badalamenti J.P."/>
            <person name="Herman A."/>
            <person name="Mangelson H."/>
            <person name="Liachko I."/>
            <person name="Sullivan S."/>
            <person name="Sone E.D."/>
            <person name="Koren S."/>
            <person name="Silverstein K.A.T."/>
            <person name="Beckman K.B."/>
            <person name="Gohl D.M."/>
        </authorList>
    </citation>
    <scope>NUCLEOTIDE SEQUENCE</scope>
    <source>
        <strain evidence="1">Duluth1</strain>
        <tissue evidence="1">Whole animal</tissue>
    </source>
</reference>
<reference evidence="1" key="2">
    <citation type="submission" date="2020-11" db="EMBL/GenBank/DDBJ databases">
        <authorList>
            <person name="McCartney M.A."/>
            <person name="Auch B."/>
            <person name="Kono T."/>
            <person name="Mallez S."/>
            <person name="Becker A."/>
            <person name="Gohl D.M."/>
            <person name="Silverstein K.A.T."/>
            <person name="Koren S."/>
            <person name="Bechman K.B."/>
            <person name="Herman A."/>
            <person name="Abrahante J.E."/>
            <person name="Garbe J."/>
        </authorList>
    </citation>
    <scope>NUCLEOTIDE SEQUENCE</scope>
    <source>
        <strain evidence="1">Duluth1</strain>
        <tissue evidence="1">Whole animal</tissue>
    </source>
</reference>
<dbReference type="Proteomes" id="UP000828390">
    <property type="component" value="Unassembled WGS sequence"/>
</dbReference>
<keyword evidence="2" id="KW-1185">Reference proteome</keyword>
<proteinExistence type="predicted"/>
<organism evidence="1 2">
    <name type="scientific">Dreissena polymorpha</name>
    <name type="common">Zebra mussel</name>
    <name type="synonym">Mytilus polymorpha</name>
    <dbReference type="NCBI Taxonomy" id="45954"/>
    <lineage>
        <taxon>Eukaryota</taxon>
        <taxon>Metazoa</taxon>
        <taxon>Spiralia</taxon>
        <taxon>Lophotrochozoa</taxon>
        <taxon>Mollusca</taxon>
        <taxon>Bivalvia</taxon>
        <taxon>Autobranchia</taxon>
        <taxon>Heteroconchia</taxon>
        <taxon>Euheterodonta</taxon>
        <taxon>Imparidentia</taxon>
        <taxon>Neoheterodontei</taxon>
        <taxon>Myida</taxon>
        <taxon>Dreissenoidea</taxon>
        <taxon>Dreissenidae</taxon>
        <taxon>Dreissena</taxon>
    </lineage>
</organism>
<evidence type="ECO:0000313" key="2">
    <source>
        <dbReference type="Proteomes" id="UP000828390"/>
    </source>
</evidence>
<comment type="caution">
    <text evidence="1">The sequence shown here is derived from an EMBL/GenBank/DDBJ whole genome shotgun (WGS) entry which is preliminary data.</text>
</comment>
<accession>A0A9D4M7F7</accession>
<evidence type="ECO:0000313" key="1">
    <source>
        <dbReference type="EMBL" id="KAH3871173.1"/>
    </source>
</evidence>
<protein>
    <submittedName>
        <fullName evidence="1">Uncharacterized protein</fullName>
    </submittedName>
</protein>
<name>A0A9D4M7F7_DREPO</name>
<sequence>MIPQIAISSIPTAEHFKSCARNLTMAPHQLVQSTGHVPGLGVVPCNQWRQHGRSPGHRVVYGWEDSQWIQVKAA</sequence>
<dbReference type="AlphaFoldDB" id="A0A9D4M7F7"/>